<keyword evidence="1" id="KW-0175">Coiled coil</keyword>
<evidence type="ECO:0000256" key="1">
    <source>
        <dbReference type="SAM" id="Coils"/>
    </source>
</evidence>
<gene>
    <name evidence="2" type="ORF">OCC_10479</name>
</gene>
<dbReference type="EMBL" id="CP006670">
    <property type="protein sequence ID" value="EHR77525.1"/>
    <property type="molecule type" value="Genomic_DNA"/>
</dbReference>
<feature type="coiled-coil region" evidence="1">
    <location>
        <begin position="281"/>
        <end position="322"/>
    </location>
</feature>
<protein>
    <submittedName>
        <fullName evidence="2">Uncharacterized protein</fullName>
    </submittedName>
</protein>
<dbReference type="RefSeq" id="WP_004069994.1">
    <property type="nucleotide sequence ID" value="NC_022084.1"/>
</dbReference>
<organism evidence="2 3">
    <name type="scientific">Thermococcus litoralis (strain ATCC 51850 / DSM 5473 / JCM 8560 / NS-C)</name>
    <dbReference type="NCBI Taxonomy" id="523849"/>
    <lineage>
        <taxon>Archaea</taxon>
        <taxon>Methanobacteriati</taxon>
        <taxon>Methanobacteriota</taxon>
        <taxon>Thermococci</taxon>
        <taxon>Thermococcales</taxon>
        <taxon>Thermococcaceae</taxon>
        <taxon>Thermococcus</taxon>
    </lineage>
</organism>
<evidence type="ECO:0000313" key="2">
    <source>
        <dbReference type="EMBL" id="EHR77525.1"/>
    </source>
</evidence>
<dbReference type="OrthoDB" id="86153at2157"/>
<accession>H3ZR56</accession>
<name>H3ZR56_THELN</name>
<dbReference type="GeneID" id="16549511"/>
<dbReference type="PaxDb" id="523849-OCC_10479"/>
<dbReference type="KEGG" id="tlt:OCC_10479"/>
<proteinExistence type="predicted"/>
<sequence>MFRKKKNARGISWEYIKKRHSTIVNELKSLSGWDNIKASVVEAESLGEYSLVSLYVATEVYRETRSQIEYLSEKVESINSRLESIRSENAEKLKQVERDIKEIKEKLEELEKRTLFLGSIEKMIPRLTELEEKLEAYPSELITKLEKTYGHKINEEINQIVQERLKLIEEDLKRGIFGVSVDLAETLKEIQGKYEKIILENYTLREELKEKDLQIAELTQRLTTLQKQLEIVNDLDKKLEKYRKLAEEFRRMKESLIKITGIDDVDIALEELKEYVPKTKIKPLLDETKRLLAQIEELKKENEQLREENRRLESSLKKLLGKESPNSEF</sequence>
<dbReference type="Proteomes" id="UP000015502">
    <property type="component" value="Chromosome"/>
</dbReference>
<feature type="coiled-coil region" evidence="1">
    <location>
        <begin position="201"/>
        <end position="255"/>
    </location>
</feature>
<reference evidence="2 3" key="1">
    <citation type="journal article" date="2012" name="J. Bacteriol.">
        <title>Genome sequence of the model hyperthermophilic archaeon Thermococcus litoralis NS-C.</title>
        <authorList>
            <person name="Gardner A.F."/>
            <person name="Kumar S."/>
            <person name="Perler F.B."/>
        </authorList>
    </citation>
    <scope>NUCLEOTIDE SEQUENCE [LARGE SCALE GENOMIC DNA]</scope>
    <source>
        <strain evidence="3">ATCC 51850 / DSM 5473 / JCM 8560 / NS-C</strain>
    </source>
</reference>
<evidence type="ECO:0000313" key="3">
    <source>
        <dbReference type="Proteomes" id="UP000015502"/>
    </source>
</evidence>
<keyword evidence="3" id="KW-1185">Reference proteome</keyword>
<dbReference type="HOGENOM" id="CLU_827997_0_0_2"/>
<feature type="coiled-coil region" evidence="1">
    <location>
        <begin position="68"/>
        <end position="113"/>
    </location>
</feature>
<dbReference type="AlphaFoldDB" id="H3ZR56"/>